<evidence type="ECO:0000256" key="4">
    <source>
        <dbReference type="ARBA" id="ARBA00006824"/>
    </source>
</evidence>
<dbReference type="SUPFAM" id="SSF51395">
    <property type="entry name" value="FMN-linked oxidoreductases"/>
    <property type="match status" value="1"/>
</dbReference>
<dbReference type="GO" id="GO:0009220">
    <property type="term" value="P:pyrimidine ribonucleotide biosynthetic process"/>
    <property type="evidence" value="ECO:0007669"/>
    <property type="project" value="TreeGrafter"/>
</dbReference>
<keyword evidence="5" id="KW-0285">Flavoprotein</keyword>
<name>A0AAE0I5W8_9PEZI</name>
<dbReference type="GO" id="GO:0005743">
    <property type="term" value="C:mitochondrial inner membrane"/>
    <property type="evidence" value="ECO:0007669"/>
    <property type="project" value="TreeGrafter"/>
</dbReference>
<dbReference type="InterPro" id="IPR050074">
    <property type="entry name" value="DHO_dehydrogenase"/>
</dbReference>
<dbReference type="AlphaFoldDB" id="A0AAE0I5W8"/>
<comment type="similarity">
    <text evidence="4">Belongs to the peroxisomal membrane protein PXMP2/4 family.</text>
</comment>
<dbReference type="GO" id="GO:0006207">
    <property type="term" value="P:'de novo' pyrimidine nucleobase biosynthetic process"/>
    <property type="evidence" value="ECO:0007669"/>
    <property type="project" value="InterPro"/>
</dbReference>
<evidence type="ECO:0000256" key="3">
    <source>
        <dbReference type="ARBA" id="ARBA00004725"/>
    </source>
</evidence>
<evidence type="ECO:0000256" key="2">
    <source>
        <dbReference type="ARBA" id="ARBA00004141"/>
    </source>
</evidence>
<evidence type="ECO:0000313" key="13">
    <source>
        <dbReference type="EMBL" id="KAK3318732.1"/>
    </source>
</evidence>
<dbReference type="EMBL" id="JAUEDM010000004">
    <property type="protein sequence ID" value="KAK3318732.1"/>
    <property type="molecule type" value="Genomic_DNA"/>
</dbReference>
<feature type="compositionally biased region" description="Basic and acidic residues" evidence="11">
    <location>
        <begin position="32"/>
        <end position="42"/>
    </location>
</feature>
<keyword evidence="14" id="KW-1185">Reference proteome</keyword>
<keyword evidence="8" id="KW-1133">Transmembrane helix</keyword>
<evidence type="ECO:0000256" key="10">
    <source>
        <dbReference type="ARBA" id="ARBA00023136"/>
    </source>
</evidence>
<keyword evidence="9" id="KW-0560">Oxidoreductase</keyword>
<dbReference type="InterPro" id="IPR007248">
    <property type="entry name" value="Mpv17_PMP22"/>
</dbReference>
<evidence type="ECO:0000256" key="7">
    <source>
        <dbReference type="ARBA" id="ARBA00022692"/>
    </source>
</evidence>
<dbReference type="InterPro" id="IPR005719">
    <property type="entry name" value="Dihydroorotate_DH_2"/>
</dbReference>
<evidence type="ECO:0000256" key="5">
    <source>
        <dbReference type="ARBA" id="ARBA00022630"/>
    </source>
</evidence>
<dbReference type="FunFam" id="3.20.20.70:FF:000242">
    <property type="entry name" value="Dihydroorotate reductase PyrE"/>
    <property type="match status" value="1"/>
</dbReference>
<dbReference type="InterPro" id="IPR013785">
    <property type="entry name" value="Aldolase_TIM"/>
</dbReference>
<evidence type="ECO:0000256" key="6">
    <source>
        <dbReference type="ARBA" id="ARBA00022643"/>
    </source>
</evidence>
<accession>A0AAE0I5W8</accession>
<dbReference type="PANTHER" id="PTHR48109:SF4">
    <property type="entry name" value="DIHYDROOROTATE DEHYDROGENASE (QUINONE), MITOCHONDRIAL"/>
    <property type="match status" value="1"/>
</dbReference>
<dbReference type="PANTHER" id="PTHR48109">
    <property type="entry name" value="DIHYDROOROTATE DEHYDROGENASE (QUINONE), MITOCHONDRIAL-RELATED"/>
    <property type="match status" value="1"/>
</dbReference>
<dbReference type="NCBIfam" id="TIGR01036">
    <property type="entry name" value="pyrD_sub2"/>
    <property type="match status" value="1"/>
</dbReference>
<evidence type="ECO:0000313" key="14">
    <source>
        <dbReference type="Proteomes" id="UP001283341"/>
    </source>
</evidence>
<comment type="pathway">
    <text evidence="3">Pyrimidine metabolism; UMP biosynthesis via de novo pathway.</text>
</comment>
<dbReference type="Pfam" id="PF01180">
    <property type="entry name" value="DHO_dh"/>
    <property type="match status" value="1"/>
</dbReference>
<protein>
    <recommendedName>
        <fullName evidence="12">Dihydroorotate dehydrogenase catalytic domain-containing protein</fullName>
    </recommendedName>
</protein>
<feature type="region of interest" description="Disordered" evidence="11">
    <location>
        <begin position="20"/>
        <end position="53"/>
    </location>
</feature>
<comment type="caution">
    <text evidence="13">The sequence shown here is derived from an EMBL/GenBank/DDBJ whole genome shotgun (WGS) entry which is preliminary data.</text>
</comment>
<organism evidence="13 14">
    <name type="scientific">Apodospora peruviana</name>
    <dbReference type="NCBI Taxonomy" id="516989"/>
    <lineage>
        <taxon>Eukaryota</taxon>
        <taxon>Fungi</taxon>
        <taxon>Dikarya</taxon>
        <taxon>Ascomycota</taxon>
        <taxon>Pezizomycotina</taxon>
        <taxon>Sordariomycetes</taxon>
        <taxon>Sordariomycetidae</taxon>
        <taxon>Sordariales</taxon>
        <taxon>Lasiosphaeriaceae</taxon>
        <taxon>Apodospora</taxon>
    </lineage>
</organism>
<dbReference type="InterPro" id="IPR005720">
    <property type="entry name" value="Dihydroorotate_DH_cat"/>
</dbReference>
<evidence type="ECO:0000256" key="11">
    <source>
        <dbReference type="SAM" id="MobiDB-lite"/>
    </source>
</evidence>
<gene>
    <name evidence="13" type="ORF">B0H66DRAFT_575409</name>
</gene>
<dbReference type="GO" id="GO:0004152">
    <property type="term" value="F:dihydroorotate dehydrogenase activity"/>
    <property type="evidence" value="ECO:0007669"/>
    <property type="project" value="InterPro"/>
</dbReference>
<keyword evidence="7" id="KW-0812">Transmembrane</keyword>
<keyword evidence="10" id="KW-0472">Membrane</keyword>
<comment type="subcellular location">
    <subcellularLocation>
        <location evidence="2">Membrane</location>
        <topology evidence="2">Multi-pass membrane protein</topology>
    </subcellularLocation>
</comment>
<evidence type="ECO:0000259" key="12">
    <source>
        <dbReference type="Pfam" id="PF01180"/>
    </source>
</evidence>
<comment type="cofactor">
    <cofactor evidence="1">
        <name>FMN</name>
        <dbReference type="ChEBI" id="CHEBI:58210"/>
    </cofactor>
</comment>
<proteinExistence type="inferred from homology"/>
<feature type="domain" description="Dihydroorotate dehydrogenase catalytic" evidence="12">
    <location>
        <begin position="404"/>
        <end position="750"/>
    </location>
</feature>
<reference evidence="13" key="1">
    <citation type="journal article" date="2023" name="Mol. Phylogenet. Evol.">
        <title>Genome-scale phylogeny and comparative genomics of the fungal order Sordariales.</title>
        <authorList>
            <person name="Hensen N."/>
            <person name="Bonometti L."/>
            <person name="Westerberg I."/>
            <person name="Brannstrom I.O."/>
            <person name="Guillou S."/>
            <person name="Cros-Aarteil S."/>
            <person name="Calhoun S."/>
            <person name="Haridas S."/>
            <person name="Kuo A."/>
            <person name="Mondo S."/>
            <person name="Pangilinan J."/>
            <person name="Riley R."/>
            <person name="LaButti K."/>
            <person name="Andreopoulos B."/>
            <person name="Lipzen A."/>
            <person name="Chen C."/>
            <person name="Yan M."/>
            <person name="Daum C."/>
            <person name="Ng V."/>
            <person name="Clum A."/>
            <person name="Steindorff A."/>
            <person name="Ohm R.A."/>
            <person name="Martin F."/>
            <person name="Silar P."/>
            <person name="Natvig D.O."/>
            <person name="Lalanne C."/>
            <person name="Gautier V."/>
            <person name="Ament-Velasquez S.L."/>
            <person name="Kruys A."/>
            <person name="Hutchinson M.I."/>
            <person name="Powell A.J."/>
            <person name="Barry K."/>
            <person name="Miller A.N."/>
            <person name="Grigoriev I.V."/>
            <person name="Debuchy R."/>
            <person name="Gladieux P."/>
            <person name="Hiltunen Thoren M."/>
            <person name="Johannesson H."/>
        </authorList>
    </citation>
    <scope>NUCLEOTIDE SEQUENCE</scope>
    <source>
        <strain evidence="13">CBS 118394</strain>
    </source>
</reference>
<feature type="region of interest" description="Disordered" evidence="11">
    <location>
        <begin position="291"/>
        <end position="311"/>
    </location>
</feature>
<evidence type="ECO:0000256" key="1">
    <source>
        <dbReference type="ARBA" id="ARBA00001917"/>
    </source>
</evidence>
<keyword evidence="6" id="KW-0288">FMN</keyword>
<dbReference type="CDD" id="cd04738">
    <property type="entry name" value="DHOD_2_like"/>
    <property type="match status" value="1"/>
</dbReference>
<sequence length="758" mass="82515">MTVQAACRAALRRHAQIFRQHWQQRRAQSSKSDGKTAARPEDPIATPSNVPPLPIWQRLGPLTRAAEAFARAQRKRPLTTQLCSSLVMFACSDLSAQKMGGKDYDPTRTARTVLIGAISSIPAYKWFIFLSQSFNYSSRLLSLATKIVVNQLVFTPVFNTYFFGMQALLAGEDAAAIWERLKRTVPVSFVNAWKLWPAVNAFMFTYVPIEYRSIFSGCVATGWQTYLSYLNRRAEEDASAATEKLDPPRIDALCWLGPVLPLVTMAAPYLRTRHSLSAAFRSRAVPRASLLSHPPSRFGNQNGGSRRHASSSSSATDSLLLARLKIFLFSSSVAASLYVAYYYATDTRALVHRWAVPPLLRLLYPDAEDAHHAGTAALKTLYALNLHPRERAATAAETLPGNPLSVNVFGTELRNPIGISAGLDKNADIPDALFALGAGVVEVGGCTPFPQEGNPKPRVFRVPSLDGLINRYGLNSRGADAMAARLRDRLRKLARGLGLSERDVLDAQGLDGTPPGSLHPGRLLLVQMAKNKTTPEKDVDAVIRDYVYCVDRLAPYADVLVVNVSSPNTPGLRDLQATEPLTRLLSAVVDEARRADRKLKPKVMVKVSPDEDDDTQMEGVVQAVWMSGVDGVIVGNTTKRRQGLVPQGVRLNAKEQKTLTEEGGYSGPALFDQTLNLVGRYRKMLDAYSLQSGEGGAGTAQKVIFATGGITNGDQALKVLNAGASVAMVYTGMVYGGSGTVTRIKSEMREQIAAKKAV</sequence>
<dbReference type="Gene3D" id="3.20.20.70">
    <property type="entry name" value="Aldolase class I"/>
    <property type="match status" value="1"/>
</dbReference>
<reference evidence="13" key="2">
    <citation type="submission" date="2023-06" db="EMBL/GenBank/DDBJ databases">
        <authorList>
            <consortium name="Lawrence Berkeley National Laboratory"/>
            <person name="Haridas S."/>
            <person name="Hensen N."/>
            <person name="Bonometti L."/>
            <person name="Westerberg I."/>
            <person name="Brannstrom I.O."/>
            <person name="Guillou S."/>
            <person name="Cros-Aarteil S."/>
            <person name="Calhoun S."/>
            <person name="Kuo A."/>
            <person name="Mondo S."/>
            <person name="Pangilinan J."/>
            <person name="Riley R."/>
            <person name="Labutti K."/>
            <person name="Andreopoulos B."/>
            <person name="Lipzen A."/>
            <person name="Chen C."/>
            <person name="Yanf M."/>
            <person name="Daum C."/>
            <person name="Ng V."/>
            <person name="Clum A."/>
            <person name="Steindorff A."/>
            <person name="Ohm R."/>
            <person name="Martin F."/>
            <person name="Silar P."/>
            <person name="Natvig D."/>
            <person name="Lalanne C."/>
            <person name="Gautier V."/>
            <person name="Ament-Velasquez S.L."/>
            <person name="Kruys A."/>
            <person name="Hutchinson M.I."/>
            <person name="Powell A.J."/>
            <person name="Barry K."/>
            <person name="Miller A.N."/>
            <person name="Grigoriev I.V."/>
            <person name="Debuchy R."/>
            <person name="Gladieux P."/>
            <person name="Thoren M.H."/>
            <person name="Johannesson H."/>
        </authorList>
    </citation>
    <scope>NUCLEOTIDE SEQUENCE</scope>
    <source>
        <strain evidence="13">CBS 118394</strain>
    </source>
</reference>
<evidence type="ECO:0000256" key="9">
    <source>
        <dbReference type="ARBA" id="ARBA00023002"/>
    </source>
</evidence>
<dbReference type="Proteomes" id="UP001283341">
    <property type="component" value="Unassembled WGS sequence"/>
</dbReference>
<evidence type="ECO:0000256" key="8">
    <source>
        <dbReference type="ARBA" id="ARBA00022989"/>
    </source>
</evidence>
<dbReference type="Pfam" id="PF04117">
    <property type="entry name" value="Mpv17_PMP22"/>
    <property type="match status" value="1"/>
</dbReference>